<dbReference type="SMART" id="SM00608">
    <property type="entry name" value="ACR"/>
    <property type="match status" value="1"/>
</dbReference>
<gene>
    <name evidence="13" type="ORF">BEMITA_LOCUS3560</name>
</gene>
<keyword evidence="2" id="KW-0812">Transmembrane</keyword>
<comment type="subcellular location">
    <subcellularLocation>
        <location evidence="1">Membrane</location>
        <topology evidence="1">Single-pass membrane protein</topology>
    </subcellularLocation>
</comment>
<feature type="disulfide bond" evidence="7">
    <location>
        <begin position="623"/>
        <end position="632"/>
    </location>
</feature>
<evidence type="ECO:0000256" key="1">
    <source>
        <dbReference type="ARBA" id="ARBA00004167"/>
    </source>
</evidence>
<organism evidence="13 14">
    <name type="scientific">Bemisia tabaci</name>
    <name type="common">Sweetpotato whitefly</name>
    <name type="synonym">Aleurodes tabaci</name>
    <dbReference type="NCBI Taxonomy" id="7038"/>
    <lineage>
        <taxon>Eukaryota</taxon>
        <taxon>Metazoa</taxon>
        <taxon>Ecdysozoa</taxon>
        <taxon>Arthropoda</taxon>
        <taxon>Hexapoda</taxon>
        <taxon>Insecta</taxon>
        <taxon>Pterygota</taxon>
        <taxon>Neoptera</taxon>
        <taxon>Paraneoptera</taxon>
        <taxon>Hemiptera</taxon>
        <taxon>Sternorrhyncha</taxon>
        <taxon>Aleyrodoidea</taxon>
        <taxon>Aleyrodidae</taxon>
        <taxon>Aleyrodinae</taxon>
        <taxon>Bemisia</taxon>
    </lineage>
</organism>
<feature type="compositionally biased region" description="Basic and acidic residues" evidence="9">
    <location>
        <begin position="854"/>
        <end position="865"/>
    </location>
</feature>
<feature type="domain" description="Peptidase M12B" evidence="12">
    <location>
        <begin position="151"/>
        <end position="354"/>
    </location>
</feature>
<feature type="disulfide bond" evidence="6">
    <location>
        <begin position="420"/>
        <end position="440"/>
    </location>
</feature>
<evidence type="ECO:0000256" key="5">
    <source>
        <dbReference type="ARBA" id="ARBA00023157"/>
    </source>
</evidence>
<dbReference type="PANTHER" id="PTHR11905:SF237">
    <property type="entry name" value="MIND-MELD, ISOFORM J"/>
    <property type="match status" value="1"/>
</dbReference>
<evidence type="ECO:0000256" key="7">
    <source>
        <dbReference type="PROSITE-ProRule" id="PRU00076"/>
    </source>
</evidence>
<dbReference type="GO" id="GO:0004222">
    <property type="term" value="F:metalloendopeptidase activity"/>
    <property type="evidence" value="ECO:0007669"/>
    <property type="project" value="InterPro"/>
</dbReference>
<dbReference type="Pfam" id="PF00200">
    <property type="entry name" value="Disintegrin"/>
    <property type="match status" value="1"/>
</dbReference>
<keyword evidence="3" id="KW-1133">Transmembrane helix</keyword>
<feature type="compositionally biased region" description="Low complexity" evidence="9">
    <location>
        <begin position="1147"/>
        <end position="1159"/>
    </location>
</feature>
<dbReference type="Pfam" id="PF01421">
    <property type="entry name" value="Reprolysin"/>
    <property type="match status" value="1"/>
</dbReference>
<evidence type="ECO:0000256" key="4">
    <source>
        <dbReference type="ARBA" id="ARBA00023136"/>
    </source>
</evidence>
<feature type="domain" description="EGF-like" evidence="10">
    <location>
        <begin position="596"/>
        <end position="633"/>
    </location>
</feature>
<proteinExistence type="predicted"/>
<evidence type="ECO:0000256" key="6">
    <source>
        <dbReference type="PROSITE-ProRule" id="PRU00068"/>
    </source>
</evidence>
<feature type="binding site" evidence="8">
    <location>
        <position position="289"/>
    </location>
    <ligand>
        <name>Zn(2+)</name>
        <dbReference type="ChEBI" id="CHEBI:29105"/>
        <note>catalytic</note>
    </ligand>
</feature>
<dbReference type="GO" id="GO:0006508">
    <property type="term" value="P:proteolysis"/>
    <property type="evidence" value="ECO:0007669"/>
    <property type="project" value="InterPro"/>
</dbReference>
<feature type="compositionally biased region" description="Polar residues" evidence="9">
    <location>
        <begin position="1172"/>
        <end position="1188"/>
    </location>
</feature>
<feature type="binding site" evidence="8">
    <location>
        <position position="293"/>
    </location>
    <ligand>
        <name>Zn(2+)</name>
        <dbReference type="ChEBI" id="CHEBI:29105"/>
        <note>catalytic</note>
    </ligand>
</feature>
<evidence type="ECO:0000313" key="13">
    <source>
        <dbReference type="EMBL" id="CAH0384194.1"/>
    </source>
</evidence>
<dbReference type="CDD" id="cd04269">
    <property type="entry name" value="ZnMc_adamalysin_II_like"/>
    <property type="match status" value="1"/>
</dbReference>
<reference evidence="13" key="1">
    <citation type="submission" date="2021-12" db="EMBL/GenBank/DDBJ databases">
        <authorList>
            <person name="King R."/>
        </authorList>
    </citation>
    <scope>NUCLEOTIDE SEQUENCE</scope>
</reference>
<name>A0A9P0A6J3_BEMTA</name>
<dbReference type="PROSITE" id="PS50215">
    <property type="entry name" value="ADAM_MEPRO"/>
    <property type="match status" value="1"/>
</dbReference>
<dbReference type="PANTHER" id="PTHR11905">
    <property type="entry name" value="ADAM A DISINTEGRIN AND METALLOPROTEASE DOMAIN"/>
    <property type="match status" value="1"/>
</dbReference>
<dbReference type="FunFam" id="4.10.70.10:FF:000001">
    <property type="entry name" value="Disintegrin and metalloproteinase domain-containing protein 22"/>
    <property type="match status" value="1"/>
</dbReference>
<dbReference type="InterPro" id="IPR001762">
    <property type="entry name" value="Disintegrin_dom"/>
</dbReference>
<dbReference type="PROSITE" id="PS50026">
    <property type="entry name" value="EGF_3"/>
    <property type="match status" value="1"/>
</dbReference>
<dbReference type="PROSITE" id="PS50214">
    <property type="entry name" value="DISINTEGRIN_2"/>
    <property type="match status" value="1"/>
</dbReference>
<keyword evidence="7" id="KW-0245">EGF-like domain</keyword>
<dbReference type="Gene3D" id="2.60.120.260">
    <property type="entry name" value="Galactose-binding domain-like"/>
    <property type="match status" value="1"/>
</dbReference>
<dbReference type="InterPro" id="IPR000742">
    <property type="entry name" value="EGF"/>
</dbReference>
<dbReference type="SUPFAM" id="SSF57552">
    <property type="entry name" value="Blood coagulation inhibitor (disintegrin)"/>
    <property type="match status" value="1"/>
</dbReference>
<dbReference type="GO" id="GO:0046872">
    <property type="term" value="F:metal ion binding"/>
    <property type="evidence" value="ECO:0007669"/>
    <property type="project" value="UniProtKB-KW"/>
</dbReference>
<feature type="region of interest" description="Disordered" evidence="9">
    <location>
        <begin position="1120"/>
        <end position="1202"/>
    </location>
</feature>
<dbReference type="Proteomes" id="UP001152759">
    <property type="component" value="Chromosome 2"/>
</dbReference>
<feature type="binding site" evidence="8">
    <location>
        <position position="299"/>
    </location>
    <ligand>
        <name>Zn(2+)</name>
        <dbReference type="ChEBI" id="CHEBI:29105"/>
        <note>catalytic</note>
    </ligand>
</feature>
<keyword evidence="5 7" id="KW-1015">Disulfide bond</keyword>
<feature type="compositionally biased region" description="Polar residues" evidence="9">
    <location>
        <begin position="866"/>
        <end position="875"/>
    </location>
</feature>
<evidence type="ECO:0000259" key="11">
    <source>
        <dbReference type="PROSITE" id="PS50214"/>
    </source>
</evidence>
<dbReference type="Pfam" id="PF01562">
    <property type="entry name" value="Pep_M12B_propep"/>
    <property type="match status" value="1"/>
</dbReference>
<dbReference type="InterPro" id="IPR001590">
    <property type="entry name" value="Peptidase_M12B"/>
</dbReference>
<evidence type="ECO:0000313" key="14">
    <source>
        <dbReference type="Proteomes" id="UP001152759"/>
    </source>
</evidence>
<sequence length="1202" mass="132996">TGKHFHRTSLLIKAFNHKFRLDLELNTQLLAPNLMQKHFLPKGAEQVSKQEIEHCYYHGTVKDYPGSSAAFHTCNGVSGVIHVGNETFVIHPFYGGDLSQHPHVIFEAQSKVKNKGCGNTGNWDRQMGINRRPKPANAEQRFRRDVRETIKFVETAIVIDKAMFERRNGSTRAEVVHDAIQVANIADLYFRTLNTRVSVVYIETWQAANQVQINKSQDISRALVNFNEYTSRSLFKVEKDTTQLLTGEIFTTGEAGMSVPDHVCTAKAIGISVDIDTYEPHLLAGTMAHMIGHNLGMTHDDGRENCCRDWHGCIMAQSIVGLHDVQPYKFSECSLADYENTLHSGSGVCLLNKPNEFAFPRLCGNGIVEEGEDCDCGAIEECRSKDPCCDPFTCKLSTGSKCASGPCCQACKLVQRGRICRESTNECDLPEFCDGENGQCPPDVYKKNGNPCANNTGYCFNGICPTFKLQCEQIWGYNGAPGEKECYEQFNLKGSIWGHCGVDNNGNYIKCDLDNLFCGSLHCQGGTQIPTTASQNQIYSRTIISIMGKKFECKATSGQDLNGELPDMGLVRDGTPCGENLICVNQTCSNLFMHIDQTKCPSNHVNMECSGHGVCNNENKCFCDIDWSGPDCSIPTEHAEDMENYTSTEKPPNLNKGLMNKQEIIYVNSHSANTVYLVATLMAAVGGVFIVFAMMALCYRSVVVHKNFSLCLRKSTMPKYDKPYVKKPLPKKYANKIDTIEDGSEDSANKILPFEGTPCYSRCDSQRSLYRGMNHNAVGSRMASPYQEHQMQKMKRLGMSSGSDEDPIHSGTFNGEEESVAFIDIPPNNLSKLPEKGILKKPCPYGTTEPCHKEKWSEMDSHSDNQETLSQSDNNVGADIRGTGAVLEVERTLKSLNGYHEDILEALRTAASHRTGPASSTGASSSSEDLLRMSITAAVENSYRRSSSQDKLCDGVGHGRSPQTHTVLVEGSPTALLRHHRRTSHRSDADDEDDDVPPSCGPIRIRNLEDLIRQLEHHSARHMSPSGSEDIRMSETEADRHYRLDMQSGRCRGREEEPRLVCGRYRHPIRRATSPFHLQEEDGIYETADHLPSSHPVVDTLDSESVDFIQAQEVLVRSASEEVLPGATEEPAPLTNGDRGYYPSPPSNSNTDSSSVGSGATPTVTIAALEHSNGSSRDTIESSGNEQSALIRPGKKYPEYKH</sequence>
<feature type="region of interest" description="Disordered" evidence="9">
    <location>
        <begin position="854"/>
        <end position="877"/>
    </location>
</feature>
<keyword evidence="8" id="KW-0479">Metal-binding</keyword>
<dbReference type="Gene3D" id="4.10.70.10">
    <property type="entry name" value="Disintegrin domain"/>
    <property type="match status" value="1"/>
</dbReference>
<feature type="non-terminal residue" evidence="13">
    <location>
        <position position="1202"/>
    </location>
</feature>
<evidence type="ECO:0000256" key="9">
    <source>
        <dbReference type="SAM" id="MobiDB-lite"/>
    </source>
</evidence>
<evidence type="ECO:0000256" key="2">
    <source>
        <dbReference type="ARBA" id="ARBA00022692"/>
    </source>
</evidence>
<protein>
    <recommendedName>
        <fullName evidence="15">Mind-meld</fullName>
    </recommendedName>
</protein>
<dbReference type="AlphaFoldDB" id="A0A9P0A6J3"/>
<dbReference type="EMBL" id="OU963863">
    <property type="protein sequence ID" value="CAH0384194.1"/>
    <property type="molecule type" value="Genomic_DNA"/>
</dbReference>
<dbReference type="SUPFAM" id="SSF55486">
    <property type="entry name" value="Metalloproteases ('zincins'), catalytic domain"/>
    <property type="match status" value="1"/>
</dbReference>
<evidence type="ECO:0000259" key="12">
    <source>
        <dbReference type="PROSITE" id="PS50215"/>
    </source>
</evidence>
<dbReference type="GO" id="GO:0005886">
    <property type="term" value="C:plasma membrane"/>
    <property type="evidence" value="ECO:0007669"/>
    <property type="project" value="UniProtKB-ARBA"/>
</dbReference>
<feature type="region of interest" description="Disordered" evidence="9">
    <location>
        <begin position="910"/>
        <end position="929"/>
    </location>
</feature>
<dbReference type="Pfam" id="PF07974">
    <property type="entry name" value="EGF_2"/>
    <property type="match status" value="1"/>
</dbReference>
<dbReference type="PRINTS" id="PR00289">
    <property type="entry name" value="DISINTEGRIN"/>
</dbReference>
<keyword evidence="4" id="KW-0472">Membrane</keyword>
<dbReference type="SMART" id="SM00050">
    <property type="entry name" value="DISIN"/>
    <property type="match status" value="1"/>
</dbReference>
<feature type="compositionally biased region" description="Low complexity" evidence="9">
    <location>
        <begin position="915"/>
        <end position="927"/>
    </location>
</feature>
<dbReference type="PROSITE" id="PS00022">
    <property type="entry name" value="EGF_1"/>
    <property type="match status" value="1"/>
</dbReference>
<dbReference type="InterPro" id="IPR013111">
    <property type="entry name" value="EGF_extracell"/>
</dbReference>
<evidence type="ECO:0008006" key="15">
    <source>
        <dbReference type="Google" id="ProtNLM"/>
    </source>
</evidence>
<dbReference type="Pfam" id="PF08516">
    <property type="entry name" value="ADAM_CR"/>
    <property type="match status" value="1"/>
</dbReference>
<dbReference type="Gene3D" id="3.40.390.10">
    <property type="entry name" value="Collagenase (Catalytic Domain)"/>
    <property type="match status" value="1"/>
</dbReference>
<comment type="caution">
    <text evidence="7">Lacks conserved residue(s) required for the propagation of feature annotation.</text>
</comment>
<evidence type="ECO:0000256" key="3">
    <source>
        <dbReference type="ARBA" id="ARBA00022989"/>
    </source>
</evidence>
<dbReference type="InterPro" id="IPR024079">
    <property type="entry name" value="MetalloPept_cat_dom_sf"/>
</dbReference>
<feature type="domain" description="Disintegrin" evidence="11">
    <location>
        <begin position="360"/>
        <end position="448"/>
    </location>
</feature>
<evidence type="ECO:0000256" key="8">
    <source>
        <dbReference type="PROSITE-ProRule" id="PRU00276"/>
    </source>
</evidence>
<feature type="region of interest" description="Disordered" evidence="9">
    <location>
        <begin position="976"/>
        <end position="1002"/>
    </location>
</feature>
<dbReference type="InterPro" id="IPR006586">
    <property type="entry name" value="ADAM_Cys-rich"/>
</dbReference>
<dbReference type="InterPro" id="IPR036436">
    <property type="entry name" value="Disintegrin_dom_sf"/>
</dbReference>
<dbReference type="InterPro" id="IPR034027">
    <property type="entry name" value="Reprolysin_adamalysin"/>
</dbReference>
<dbReference type="FunFam" id="3.40.390.10:FF:000002">
    <property type="entry name" value="Disintegrin and metalloproteinase domain-containing protein 22"/>
    <property type="match status" value="1"/>
</dbReference>
<accession>A0A9P0A6J3</accession>
<dbReference type="InterPro" id="IPR002870">
    <property type="entry name" value="Peptidase_M12B_N"/>
</dbReference>
<evidence type="ECO:0000259" key="10">
    <source>
        <dbReference type="PROSITE" id="PS50026"/>
    </source>
</evidence>
<keyword evidence="14" id="KW-1185">Reference proteome</keyword>
<keyword evidence="8" id="KW-0862">Zinc</keyword>